<keyword evidence="5" id="KW-0547">Nucleotide-binding</keyword>
<feature type="coiled-coil region" evidence="11">
    <location>
        <begin position="373"/>
        <end position="403"/>
    </location>
</feature>
<dbReference type="GO" id="GO:0007168">
    <property type="term" value="P:receptor guanylyl cyclase signaling pathway"/>
    <property type="evidence" value="ECO:0007669"/>
    <property type="project" value="TreeGrafter"/>
</dbReference>
<dbReference type="GO" id="GO:0004016">
    <property type="term" value="F:adenylate cyclase activity"/>
    <property type="evidence" value="ECO:0007669"/>
    <property type="project" value="TreeGrafter"/>
</dbReference>
<protein>
    <recommendedName>
        <fullName evidence="2">guanylate cyclase</fullName>
        <ecNumber evidence="2">4.6.1.2</ecNumber>
    </recommendedName>
</protein>
<evidence type="ECO:0000256" key="3">
    <source>
        <dbReference type="ARBA" id="ARBA00022692"/>
    </source>
</evidence>
<dbReference type="Pfam" id="PF00211">
    <property type="entry name" value="Guanylate_cyc"/>
    <property type="match status" value="1"/>
</dbReference>
<dbReference type="InterPro" id="IPR013587">
    <property type="entry name" value="Nitrate/nitrite_sensing"/>
</dbReference>
<comment type="similarity">
    <text evidence="10">Belongs to the adenylyl cyclase class-4/guanylyl cyclase family.</text>
</comment>
<dbReference type="GO" id="GO:0001653">
    <property type="term" value="F:peptide receptor activity"/>
    <property type="evidence" value="ECO:0007669"/>
    <property type="project" value="TreeGrafter"/>
</dbReference>
<dbReference type="InterPro" id="IPR029787">
    <property type="entry name" value="Nucleotide_cyclase"/>
</dbReference>
<dbReference type="SUPFAM" id="SSF55073">
    <property type="entry name" value="Nucleotide cyclase"/>
    <property type="match status" value="1"/>
</dbReference>
<dbReference type="Pfam" id="PF08376">
    <property type="entry name" value="NIT"/>
    <property type="match status" value="1"/>
</dbReference>
<dbReference type="AlphaFoldDB" id="A0A7G7LKC5"/>
<reference evidence="14" key="1">
    <citation type="journal article" date="2020" name="Sci. Rep.">
        <title>The diversification and lineage-specific expansion of nitric oxide signaling in Placozoa: insights in the evolution of gaseous transmission.</title>
        <authorList>
            <person name="Moroz L.L."/>
            <person name="Romanova D.Y."/>
            <person name="Nikitin M.A."/>
            <person name="Sohn D."/>
            <person name="Kohn A.B."/>
            <person name="Neveu E."/>
            <person name="Varoqueaux F."/>
            <person name="Fasshauer D."/>
        </authorList>
    </citation>
    <scope>NUCLEOTIDE SEQUENCE</scope>
</reference>
<dbReference type="GO" id="GO:0005886">
    <property type="term" value="C:plasma membrane"/>
    <property type="evidence" value="ECO:0007669"/>
    <property type="project" value="TreeGrafter"/>
</dbReference>
<dbReference type="GO" id="GO:0035556">
    <property type="term" value="P:intracellular signal transduction"/>
    <property type="evidence" value="ECO:0007669"/>
    <property type="project" value="InterPro"/>
</dbReference>
<dbReference type="PANTHER" id="PTHR11920">
    <property type="entry name" value="GUANYLYL CYCLASE"/>
    <property type="match status" value="1"/>
</dbReference>
<keyword evidence="6 12" id="KW-1133">Transmembrane helix</keyword>
<keyword evidence="3 12" id="KW-0812">Transmembrane</keyword>
<dbReference type="GO" id="GO:0004383">
    <property type="term" value="F:guanylate cyclase activity"/>
    <property type="evidence" value="ECO:0007669"/>
    <property type="project" value="UniProtKB-EC"/>
</dbReference>
<keyword evidence="8 10" id="KW-0456">Lyase</keyword>
<dbReference type="InterPro" id="IPR018297">
    <property type="entry name" value="A/G_cyclase_CS"/>
</dbReference>
<dbReference type="CDD" id="cd07302">
    <property type="entry name" value="CHD"/>
    <property type="match status" value="1"/>
</dbReference>
<dbReference type="SMART" id="SM00044">
    <property type="entry name" value="CYCc"/>
    <property type="match status" value="1"/>
</dbReference>
<dbReference type="PANTHER" id="PTHR11920:SF501">
    <property type="entry name" value="GUANYLATE CYCLASE 32E"/>
    <property type="match status" value="1"/>
</dbReference>
<feature type="domain" description="Guanylate cyclase" evidence="13">
    <location>
        <begin position="428"/>
        <end position="559"/>
    </location>
</feature>
<dbReference type="InterPro" id="IPR011645">
    <property type="entry name" value="HNOB_dom_associated"/>
</dbReference>
<dbReference type="Pfam" id="PF07701">
    <property type="entry name" value="HNOBA"/>
    <property type="match status" value="1"/>
</dbReference>
<evidence type="ECO:0000256" key="9">
    <source>
        <dbReference type="ARBA" id="ARBA00023293"/>
    </source>
</evidence>
<dbReference type="InterPro" id="IPR001054">
    <property type="entry name" value="A/G_cyclase"/>
</dbReference>
<evidence type="ECO:0000256" key="6">
    <source>
        <dbReference type="ARBA" id="ARBA00022989"/>
    </source>
</evidence>
<evidence type="ECO:0000256" key="12">
    <source>
        <dbReference type="SAM" id="Phobius"/>
    </source>
</evidence>
<evidence type="ECO:0000256" key="8">
    <source>
        <dbReference type="ARBA" id="ARBA00023239"/>
    </source>
</evidence>
<keyword evidence="7 12" id="KW-0472">Membrane</keyword>
<accession>A0A7G7LKC5</accession>
<evidence type="ECO:0000256" key="10">
    <source>
        <dbReference type="RuleBase" id="RU000405"/>
    </source>
</evidence>
<proteinExistence type="evidence at transcript level"/>
<dbReference type="EMBL" id="MT678097">
    <property type="protein sequence ID" value="QNG40942.1"/>
    <property type="molecule type" value="mRNA"/>
</dbReference>
<evidence type="ECO:0000256" key="7">
    <source>
        <dbReference type="ARBA" id="ARBA00023136"/>
    </source>
</evidence>
<dbReference type="PROSITE" id="PS50125">
    <property type="entry name" value="GUANYLATE_CYCLASE_2"/>
    <property type="match status" value="1"/>
</dbReference>
<keyword evidence="4" id="KW-0732">Signal</keyword>
<feature type="transmembrane region" description="Helical" evidence="12">
    <location>
        <begin position="58"/>
        <end position="81"/>
    </location>
</feature>
<keyword evidence="11" id="KW-0175">Coiled coil</keyword>
<evidence type="ECO:0000256" key="4">
    <source>
        <dbReference type="ARBA" id="ARBA00022729"/>
    </source>
</evidence>
<dbReference type="GO" id="GO:0000166">
    <property type="term" value="F:nucleotide binding"/>
    <property type="evidence" value="ECO:0007669"/>
    <property type="project" value="UniProtKB-KW"/>
</dbReference>
<sequence length="608" mass="69047">MLRKNFRCFAVAPLDDTDCQITQQNQYLPCKYLTCGHWLTLKDDPTTHCGRRNQLIKLIVFILIPCIGLFVQSAFTVVGSIQSIDDANNIEKIVNFSVDCSHLVHVLQIERGMSALYVSSNYSDQVFQQLIQIHATTDTNYSSLACFFDNNTEMFDHVVEVRNYLAFNRQKITNRSQSANEVVTFYTDTIAVIIKNIWQKIQQFKHDELWKSLVSFQLLMAAQEETGAERAIGSTYFAQTSLNPQSHARYIQKNTRGQTLLYTCFKYSTIAYNYYIINISQSTFAKTISKQRNQIIDNIPHQPSVVAGTYWFNNMTRYITSLYGINNRITNNIMARLEESKARANGNLTLVILLLGVICFVCPSLLFLLYRLMSNMQNLAKDLSQRTNQLNQERQRADNLLNQMMPPSVADRLKKNLSFPAQSFDDVTIYFSDIVGFTRICHSSTPIQVINMLNTIYSTFDKKIEQFIAYKMETVGDAYMVVSGLPTALVEKRHAAEIANFSLAIQRGFHDIRVPHMQNCFIQFRTGIHSGPCAAGIVGSKAPRYCLFGNTVNTASRLETNGEASKIHISKKTKENLDFIGGYITTSRGLVSMKGLGEMETFWLIGKA</sequence>
<evidence type="ECO:0000259" key="13">
    <source>
        <dbReference type="PROSITE" id="PS50125"/>
    </source>
</evidence>
<organism evidence="14">
    <name type="scientific">Placozoa sp. H4</name>
    <dbReference type="NCBI Taxonomy" id="1034858"/>
    <lineage>
        <taxon>Eukaryota</taxon>
        <taxon>Metazoa</taxon>
        <taxon>Placozoa</taxon>
    </lineage>
</organism>
<keyword evidence="9" id="KW-0141">cGMP biosynthesis</keyword>
<dbReference type="PROSITE" id="PS00452">
    <property type="entry name" value="GUANYLATE_CYCLASE_1"/>
    <property type="match status" value="1"/>
</dbReference>
<evidence type="ECO:0000256" key="2">
    <source>
        <dbReference type="ARBA" id="ARBA00012202"/>
    </source>
</evidence>
<dbReference type="EC" id="4.6.1.2" evidence="2"/>
<dbReference type="InterPro" id="IPR050401">
    <property type="entry name" value="Cyclic_nucleotide_synthase"/>
</dbReference>
<feature type="transmembrane region" description="Helical" evidence="12">
    <location>
        <begin position="348"/>
        <end position="370"/>
    </location>
</feature>
<evidence type="ECO:0000313" key="14">
    <source>
        <dbReference type="EMBL" id="QNG40942.1"/>
    </source>
</evidence>
<dbReference type="Gene3D" id="3.30.70.1230">
    <property type="entry name" value="Nucleotide cyclase"/>
    <property type="match status" value="1"/>
</dbReference>
<evidence type="ECO:0000256" key="11">
    <source>
        <dbReference type="SAM" id="Coils"/>
    </source>
</evidence>
<evidence type="ECO:0000256" key="1">
    <source>
        <dbReference type="ARBA" id="ARBA00004479"/>
    </source>
</evidence>
<comment type="subcellular location">
    <subcellularLocation>
        <location evidence="1">Membrane</location>
        <topology evidence="1">Single-pass type I membrane protein</topology>
    </subcellularLocation>
</comment>
<evidence type="ECO:0000256" key="5">
    <source>
        <dbReference type="ARBA" id="ARBA00022741"/>
    </source>
</evidence>
<name>A0A7G7LKC5_9METZ</name>
<dbReference type="FunFam" id="3.30.70.1230:FF:000030">
    <property type="entry name" value="Si:ch211-215j19.12"/>
    <property type="match status" value="1"/>
</dbReference>
<dbReference type="Gene3D" id="6.10.250.780">
    <property type="match status" value="1"/>
</dbReference>